<dbReference type="AlphaFoldDB" id="A0AA39PUH5"/>
<sequence length="142" mass="15246">MKKVKEIMDSGNIGRILSTSLVSLVPKARVLGPRSSKANVATTSDSAARSSMMDIAIGHHPNEIDGEEGTIRLTDDQMSAGFVHIRDSKLYWNGELVEAVSTGLMRNLAAGWAEFAKGKEGHATIDDAVKMHQVIDAITLSV</sequence>
<accession>A0AA39PUH5</accession>
<dbReference type="EMBL" id="JAUEPR010000002">
    <property type="protein sequence ID" value="KAK0489413.1"/>
    <property type="molecule type" value="Genomic_DNA"/>
</dbReference>
<evidence type="ECO:0000313" key="2">
    <source>
        <dbReference type="Proteomes" id="UP001175227"/>
    </source>
</evidence>
<organism evidence="1 2">
    <name type="scientific">Armillaria novae-zelandiae</name>
    <dbReference type="NCBI Taxonomy" id="153914"/>
    <lineage>
        <taxon>Eukaryota</taxon>
        <taxon>Fungi</taxon>
        <taxon>Dikarya</taxon>
        <taxon>Basidiomycota</taxon>
        <taxon>Agaricomycotina</taxon>
        <taxon>Agaricomycetes</taxon>
        <taxon>Agaricomycetidae</taxon>
        <taxon>Agaricales</taxon>
        <taxon>Marasmiineae</taxon>
        <taxon>Physalacriaceae</taxon>
        <taxon>Armillaria</taxon>
    </lineage>
</organism>
<dbReference type="Proteomes" id="UP001175227">
    <property type="component" value="Unassembled WGS sequence"/>
</dbReference>
<proteinExistence type="predicted"/>
<reference evidence="1" key="1">
    <citation type="submission" date="2023-06" db="EMBL/GenBank/DDBJ databases">
        <authorList>
            <consortium name="Lawrence Berkeley National Laboratory"/>
            <person name="Ahrendt S."/>
            <person name="Sahu N."/>
            <person name="Indic B."/>
            <person name="Wong-Bajracharya J."/>
            <person name="Merenyi Z."/>
            <person name="Ke H.-M."/>
            <person name="Monk M."/>
            <person name="Kocsube S."/>
            <person name="Drula E."/>
            <person name="Lipzen A."/>
            <person name="Balint B."/>
            <person name="Henrissat B."/>
            <person name="Andreopoulos B."/>
            <person name="Martin F.M."/>
            <person name="Harder C.B."/>
            <person name="Rigling D."/>
            <person name="Ford K.L."/>
            <person name="Foster G.D."/>
            <person name="Pangilinan J."/>
            <person name="Papanicolaou A."/>
            <person name="Barry K."/>
            <person name="LaButti K."/>
            <person name="Viragh M."/>
            <person name="Koriabine M."/>
            <person name="Yan M."/>
            <person name="Riley R."/>
            <person name="Champramary S."/>
            <person name="Plett K.L."/>
            <person name="Tsai I.J."/>
            <person name="Slot J."/>
            <person name="Sipos G."/>
            <person name="Plett J."/>
            <person name="Nagy L.G."/>
            <person name="Grigoriev I.V."/>
        </authorList>
    </citation>
    <scope>NUCLEOTIDE SEQUENCE</scope>
    <source>
        <strain evidence="1">ICMP 16352</strain>
    </source>
</reference>
<gene>
    <name evidence="1" type="ORF">IW261DRAFT_1557900</name>
</gene>
<comment type="caution">
    <text evidence="1">The sequence shown here is derived from an EMBL/GenBank/DDBJ whole genome shotgun (WGS) entry which is preliminary data.</text>
</comment>
<name>A0AA39PUH5_9AGAR</name>
<keyword evidence="2" id="KW-1185">Reference proteome</keyword>
<evidence type="ECO:0000313" key="1">
    <source>
        <dbReference type="EMBL" id="KAK0489413.1"/>
    </source>
</evidence>
<dbReference type="Gene3D" id="3.30.360.10">
    <property type="entry name" value="Dihydrodipicolinate Reductase, domain 2"/>
    <property type="match status" value="2"/>
</dbReference>
<protein>
    <submittedName>
        <fullName evidence="1">Uncharacterized protein</fullName>
    </submittedName>
</protein>